<feature type="region of interest" description="Disordered" evidence="1">
    <location>
        <begin position="1"/>
        <end position="32"/>
    </location>
</feature>
<evidence type="ECO:0000313" key="3">
    <source>
        <dbReference type="Proteomes" id="UP001157440"/>
    </source>
</evidence>
<dbReference type="EMBL" id="BSPL01000004">
    <property type="protein sequence ID" value="GLS68134.1"/>
    <property type="molecule type" value="Genomic_DNA"/>
</dbReference>
<comment type="caution">
    <text evidence="2">The sequence shown here is derived from an EMBL/GenBank/DDBJ whole genome shotgun (WGS) entry which is preliminary data.</text>
</comment>
<name>A0AA37TBM2_9HYPH</name>
<reference evidence="3" key="1">
    <citation type="journal article" date="2019" name="Int. J. Syst. Evol. Microbiol.">
        <title>The Global Catalogue of Microorganisms (GCM) 10K type strain sequencing project: providing services to taxonomists for standard genome sequencing and annotation.</title>
        <authorList>
            <consortium name="The Broad Institute Genomics Platform"/>
            <consortium name="The Broad Institute Genome Sequencing Center for Infectious Disease"/>
            <person name="Wu L."/>
            <person name="Ma J."/>
        </authorList>
    </citation>
    <scope>NUCLEOTIDE SEQUENCE [LARGE SCALE GENOMIC DNA]</scope>
    <source>
        <strain evidence="3">NBRC 103632</strain>
    </source>
</reference>
<protein>
    <submittedName>
        <fullName evidence="2">Uncharacterized protein</fullName>
    </submittedName>
</protein>
<accession>A0AA37TBM2</accession>
<keyword evidence="3" id="KW-1185">Reference proteome</keyword>
<evidence type="ECO:0000313" key="2">
    <source>
        <dbReference type="EMBL" id="GLS68134.1"/>
    </source>
</evidence>
<dbReference type="Proteomes" id="UP001157440">
    <property type="component" value="Unassembled WGS sequence"/>
</dbReference>
<dbReference type="AlphaFoldDB" id="A0AA37TBM2"/>
<sequence length="188" mass="20522">MKRRSARPFTVEVKHTRTSRGSLSDATARSRKSNDLWQGLPLVANDKLAEVKPVQPVSVASPEAAQLEAPARRVLPSLVPTFAMPVEPEVQAVREAPAPERLPRVRRVKSLAEPVQKSAARVSARRGPLAEPAVQPRVKPAAVPAAITAPVMTAQPAVAQARTGRRGQQGETLRAGERWKRRLPRVLW</sequence>
<organism evidence="2 3">
    <name type="scientific">Methylobacterium tardum</name>
    <dbReference type="NCBI Taxonomy" id="374432"/>
    <lineage>
        <taxon>Bacteria</taxon>
        <taxon>Pseudomonadati</taxon>
        <taxon>Pseudomonadota</taxon>
        <taxon>Alphaproteobacteria</taxon>
        <taxon>Hyphomicrobiales</taxon>
        <taxon>Methylobacteriaceae</taxon>
        <taxon>Methylobacterium</taxon>
    </lineage>
</organism>
<evidence type="ECO:0000256" key="1">
    <source>
        <dbReference type="SAM" id="MobiDB-lite"/>
    </source>
</evidence>
<gene>
    <name evidence="2" type="ORF">GCM10007890_01460</name>
</gene>
<proteinExistence type="predicted"/>